<dbReference type="InterPro" id="IPR001110">
    <property type="entry name" value="UPF0012_CS"/>
</dbReference>
<dbReference type="Pfam" id="PF00795">
    <property type="entry name" value="CN_hydrolase"/>
    <property type="match status" value="1"/>
</dbReference>
<organism evidence="3 4">
    <name type="scientific">Brettanomyces naardenensis</name>
    <name type="common">Yeast</name>
    <dbReference type="NCBI Taxonomy" id="13370"/>
    <lineage>
        <taxon>Eukaryota</taxon>
        <taxon>Fungi</taxon>
        <taxon>Dikarya</taxon>
        <taxon>Ascomycota</taxon>
        <taxon>Saccharomycotina</taxon>
        <taxon>Pichiomycetes</taxon>
        <taxon>Pichiales</taxon>
        <taxon>Pichiaceae</taxon>
        <taxon>Brettanomyces</taxon>
    </lineage>
</organism>
<protein>
    <submittedName>
        <fullName evidence="3">DEKNAAC101315</fullName>
    </submittedName>
</protein>
<name>A0A448YHK8_BRENA</name>
<proteinExistence type="predicted"/>
<keyword evidence="1" id="KW-0378">Hydrolase</keyword>
<accession>A0A448YHK8</accession>
<evidence type="ECO:0000313" key="4">
    <source>
        <dbReference type="Proteomes" id="UP000290900"/>
    </source>
</evidence>
<dbReference type="InterPro" id="IPR036526">
    <property type="entry name" value="C-N_Hydrolase_sf"/>
</dbReference>
<dbReference type="CDD" id="cd07572">
    <property type="entry name" value="nit"/>
    <property type="match status" value="1"/>
</dbReference>
<dbReference type="InterPro" id="IPR045254">
    <property type="entry name" value="Nit1/2_C-N_Hydrolase"/>
</dbReference>
<dbReference type="SUPFAM" id="SSF56317">
    <property type="entry name" value="Carbon-nitrogen hydrolase"/>
    <property type="match status" value="1"/>
</dbReference>
<evidence type="ECO:0000259" key="2">
    <source>
        <dbReference type="PROSITE" id="PS50263"/>
    </source>
</evidence>
<sequence>MVLIAAGQLCASSCLKENGLVAARLIVKASQMGCKVLFLPEASDYIAKSAKASIELAQPVEKSPFLVEVVNQLKELNRLDKSIYVAVGVHEPAFESKRVKNTLLYLDKSGKILQRYQKIHLFDVDIKEGPILKESRAVEPGTEIVAPFETPAGLLGLGICYDLRFPELALRLRTLGAQILTFPAAWTVKTGPHFELLGKATAVLTQSYVVLPSQKGKHRTQTDEDIVRDGLQLTRESFGHTCIIDPNGTIISQCSDISEEESICVADINLDNLNIVRNNMPLWKQRRSDVFGYKV</sequence>
<evidence type="ECO:0000313" key="3">
    <source>
        <dbReference type="EMBL" id="VEU20400.1"/>
    </source>
</evidence>
<evidence type="ECO:0000256" key="1">
    <source>
        <dbReference type="ARBA" id="ARBA00022801"/>
    </source>
</evidence>
<dbReference type="FunCoup" id="A0A448YHK8">
    <property type="interactions" value="86"/>
</dbReference>
<dbReference type="PANTHER" id="PTHR23088">
    <property type="entry name" value="NITRILASE-RELATED"/>
    <property type="match status" value="1"/>
</dbReference>
<dbReference type="STRING" id="13370.A0A448YHK8"/>
<dbReference type="Proteomes" id="UP000290900">
    <property type="component" value="Unassembled WGS sequence"/>
</dbReference>
<feature type="domain" description="CN hydrolase" evidence="2">
    <location>
        <begin position="2"/>
        <end position="270"/>
    </location>
</feature>
<keyword evidence="4" id="KW-1185">Reference proteome</keyword>
<dbReference type="EMBL" id="CAACVR010000004">
    <property type="protein sequence ID" value="VEU20400.1"/>
    <property type="molecule type" value="Genomic_DNA"/>
</dbReference>
<dbReference type="InParanoid" id="A0A448YHK8"/>
<dbReference type="OrthoDB" id="10250282at2759"/>
<dbReference type="InterPro" id="IPR003010">
    <property type="entry name" value="C-N_Hydrolase"/>
</dbReference>
<dbReference type="AlphaFoldDB" id="A0A448YHK8"/>
<dbReference type="PROSITE" id="PS01227">
    <property type="entry name" value="UPF0012"/>
    <property type="match status" value="1"/>
</dbReference>
<dbReference type="GO" id="GO:0016811">
    <property type="term" value="F:hydrolase activity, acting on carbon-nitrogen (but not peptide) bonds, in linear amides"/>
    <property type="evidence" value="ECO:0007669"/>
    <property type="project" value="InterPro"/>
</dbReference>
<gene>
    <name evidence="3" type="ORF">BRENAR_LOCUS1135</name>
</gene>
<reference evidence="3 4" key="1">
    <citation type="submission" date="2018-12" db="EMBL/GenBank/DDBJ databases">
        <authorList>
            <person name="Tiukova I."/>
            <person name="Dainat J."/>
        </authorList>
    </citation>
    <scope>NUCLEOTIDE SEQUENCE [LARGE SCALE GENOMIC DNA]</scope>
</reference>
<dbReference type="PANTHER" id="PTHR23088:SF27">
    <property type="entry name" value="DEAMINATED GLUTATHIONE AMIDASE"/>
    <property type="match status" value="1"/>
</dbReference>
<dbReference type="PROSITE" id="PS50263">
    <property type="entry name" value="CN_HYDROLASE"/>
    <property type="match status" value="1"/>
</dbReference>
<dbReference type="Gene3D" id="3.60.110.10">
    <property type="entry name" value="Carbon-nitrogen hydrolase"/>
    <property type="match status" value="1"/>
</dbReference>